<comment type="caution">
    <text evidence="1">The sequence shown here is derived from an EMBL/GenBank/DDBJ whole genome shotgun (WGS) entry which is preliminary data.</text>
</comment>
<dbReference type="Gene3D" id="3.90.550.10">
    <property type="entry name" value="Spore Coat Polysaccharide Biosynthesis Protein SpsA, Chain A"/>
    <property type="match status" value="1"/>
</dbReference>
<reference evidence="1 2" key="1">
    <citation type="submission" date="2014-03" db="EMBL/GenBank/DDBJ databases">
        <title>Genomics of Bifidobacteria.</title>
        <authorList>
            <person name="Ventura M."/>
            <person name="Milani C."/>
            <person name="Lugli G.A."/>
        </authorList>
    </citation>
    <scope>NUCLEOTIDE SEQUENCE [LARGE SCALE GENOMIC DNA]</scope>
    <source>
        <strain evidence="1 2">LMG 14934</strain>
    </source>
</reference>
<dbReference type="Proteomes" id="UP000029040">
    <property type="component" value="Unassembled WGS sequence"/>
</dbReference>
<dbReference type="EMBL" id="JGZM01000011">
    <property type="protein sequence ID" value="KFI85163.1"/>
    <property type="molecule type" value="Genomic_DNA"/>
</dbReference>
<dbReference type="AlphaFoldDB" id="A0A087CPG3"/>
<proteinExistence type="predicted"/>
<sequence>MIAFSFQKCLQVFQIYSDAGVVSGMIKDPTGLSSPASKIPNYLQLLISNIPLINKSFISVEYNPKKFNNIVCKVGQVRGSLFIISKQAFNEISGFDTNTFLYYEESILGSRLLSKKYSEYLRTDCSYVHYHSTTIAKVYENAVDRMKLMYKSQMYYAKHYLKVGVLKQWLLKVSQHASIGMLKVYWLFREAK</sequence>
<organism evidence="1 2">
    <name type="scientific">Bifidobacterium pullorum subsp. saeculare DSM 6531 = LMG 14934</name>
    <dbReference type="NCBI Taxonomy" id="1437611"/>
    <lineage>
        <taxon>Bacteria</taxon>
        <taxon>Bacillati</taxon>
        <taxon>Actinomycetota</taxon>
        <taxon>Actinomycetes</taxon>
        <taxon>Bifidobacteriales</taxon>
        <taxon>Bifidobacteriaceae</taxon>
        <taxon>Bifidobacterium</taxon>
    </lineage>
</organism>
<evidence type="ECO:0000313" key="2">
    <source>
        <dbReference type="Proteomes" id="UP000029040"/>
    </source>
</evidence>
<keyword evidence="1" id="KW-0808">Transferase</keyword>
<accession>A0A087CPG3</accession>
<name>A0A087CPG3_9BIFI</name>
<dbReference type="SUPFAM" id="SSF53448">
    <property type="entry name" value="Nucleotide-diphospho-sugar transferases"/>
    <property type="match status" value="1"/>
</dbReference>
<protein>
    <submittedName>
        <fullName evidence="1">Glycosyltransferase</fullName>
    </submittedName>
</protein>
<dbReference type="GO" id="GO:0016740">
    <property type="term" value="F:transferase activity"/>
    <property type="evidence" value="ECO:0007669"/>
    <property type="project" value="UniProtKB-KW"/>
</dbReference>
<gene>
    <name evidence="1" type="ORF">BSAE_1865</name>
</gene>
<evidence type="ECO:0000313" key="1">
    <source>
        <dbReference type="EMBL" id="KFI85163.1"/>
    </source>
</evidence>
<dbReference type="InterPro" id="IPR029044">
    <property type="entry name" value="Nucleotide-diphossugar_trans"/>
</dbReference>